<dbReference type="InterPro" id="IPR018723">
    <property type="entry name" value="DUF2254_membrane"/>
</dbReference>
<sequence length="425" mass="46685">MIMTRWQWILHQASRRLFLRAGIISALSVASAVLAFLLKDTIPDHLVLTLGAGAVDSILTILASSMLAVITFSLSTVVQAFATAATTATPRATALLQDDTAVQNMLSTFVGAFIYSLAGLILLKTGIYGESGRVILFAVTILVVVLLVMTLLRWIDFLLSFGRLDEVIRRVEKAANSAMTLRRERPYLGGIGLTDPVKGVPADAWPVETDHIAYVLHIDMDALQNLAGDDRRIYLMVLPGTYVHPGRPLARISGAPDDDLAKEVRNAITMGHDRSFTQDPRLGLIAMAEIASRALSPGINDPGTAIQIIGRAVNILSIWGRNSRGRDVLFNRVHVPPISLDELFDDFFLPVGRDGSDMAEVQMRLLRALEALYSIGRKFSDQRYIEAVRRHVRIAMERSEHTLADDVQLAALRDVAKDLLARMDG</sequence>
<evidence type="ECO:0000313" key="3">
    <source>
        <dbReference type="Proteomes" id="UP000221168"/>
    </source>
</evidence>
<accession>A0A2G1QP78</accession>
<keyword evidence="1" id="KW-0812">Transmembrane</keyword>
<keyword evidence="1" id="KW-0472">Membrane</keyword>
<keyword evidence="1" id="KW-1133">Transmembrane helix</keyword>
<dbReference type="EMBL" id="PDVP01000004">
    <property type="protein sequence ID" value="PHP67323.1"/>
    <property type="molecule type" value="Genomic_DNA"/>
</dbReference>
<organism evidence="2 3">
    <name type="scientific">Zhengella mangrovi</name>
    <dbReference type="NCBI Taxonomy" id="1982044"/>
    <lineage>
        <taxon>Bacteria</taxon>
        <taxon>Pseudomonadati</taxon>
        <taxon>Pseudomonadota</taxon>
        <taxon>Alphaproteobacteria</taxon>
        <taxon>Hyphomicrobiales</taxon>
        <taxon>Notoacmeibacteraceae</taxon>
        <taxon>Zhengella</taxon>
    </lineage>
</organism>
<evidence type="ECO:0008006" key="4">
    <source>
        <dbReference type="Google" id="ProtNLM"/>
    </source>
</evidence>
<dbReference type="Pfam" id="PF10011">
    <property type="entry name" value="DUF2254"/>
    <property type="match status" value="1"/>
</dbReference>
<comment type="caution">
    <text evidence="2">The sequence shown here is derived from an EMBL/GenBank/DDBJ whole genome shotgun (WGS) entry which is preliminary data.</text>
</comment>
<name>A0A2G1QP78_9HYPH</name>
<gene>
    <name evidence="2" type="ORF">CSC94_09795</name>
</gene>
<feature type="transmembrane region" description="Helical" evidence="1">
    <location>
        <begin position="134"/>
        <end position="155"/>
    </location>
</feature>
<keyword evidence="3" id="KW-1185">Reference proteome</keyword>
<dbReference type="Proteomes" id="UP000221168">
    <property type="component" value="Unassembled WGS sequence"/>
</dbReference>
<evidence type="ECO:0000313" key="2">
    <source>
        <dbReference type="EMBL" id="PHP67323.1"/>
    </source>
</evidence>
<reference evidence="2 3" key="1">
    <citation type="submission" date="2017-10" db="EMBL/GenBank/DDBJ databases">
        <title>Sedimentibacterium mangrovi gen. nov., sp. nov., a novel member of family Phyllobacteriacea isolated from mangrove sediment.</title>
        <authorList>
            <person name="Liao H."/>
            <person name="Tian Y."/>
        </authorList>
    </citation>
    <scope>NUCLEOTIDE SEQUENCE [LARGE SCALE GENOMIC DNA]</scope>
    <source>
        <strain evidence="2 3">X9-2-2</strain>
    </source>
</reference>
<protein>
    <recommendedName>
        <fullName evidence="4">DUF2254 domain-containing protein</fullName>
    </recommendedName>
</protein>
<proteinExistence type="predicted"/>
<evidence type="ECO:0000256" key="1">
    <source>
        <dbReference type="SAM" id="Phobius"/>
    </source>
</evidence>
<dbReference type="OrthoDB" id="2955631at2"/>
<feature type="transmembrane region" description="Helical" evidence="1">
    <location>
        <begin position="21"/>
        <end position="38"/>
    </location>
</feature>
<dbReference type="RefSeq" id="WP_099306150.1">
    <property type="nucleotide sequence ID" value="NZ_PDVP01000004.1"/>
</dbReference>
<feature type="transmembrane region" description="Helical" evidence="1">
    <location>
        <begin position="106"/>
        <end position="128"/>
    </location>
</feature>
<dbReference type="AlphaFoldDB" id="A0A2G1QP78"/>
<feature type="transmembrane region" description="Helical" evidence="1">
    <location>
        <begin position="58"/>
        <end position="85"/>
    </location>
</feature>